<gene>
    <name evidence="1" type="ORF">Cch02nite_72430</name>
</gene>
<accession>A0A8J3KD60</accession>
<dbReference type="AlphaFoldDB" id="A0A8J3KD60"/>
<proteinExistence type="predicted"/>
<reference evidence="1 2" key="1">
    <citation type="submission" date="2021-01" db="EMBL/GenBank/DDBJ databases">
        <title>Whole genome shotgun sequence of Catellatospora chokoriensis NBRC 107358.</title>
        <authorList>
            <person name="Komaki H."/>
            <person name="Tamura T."/>
        </authorList>
    </citation>
    <scope>NUCLEOTIDE SEQUENCE [LARGE SCALE GENOMIC DNA]</scope>
    <source>
        <strain evidence="1 2">NBRC 107358</strain>
    </source>
</reference>
<dbReference type="Proteomes" id="UP000619293">
    <property type="component" value="Unassembled WGS sequence"/>
</dbReference>
<organism evidence="1 2">
    <name type="scientific">Catellatospora chokoriensis</name>
    <dbReference type="NCBI Taxonomy" id="310353"/>
    <lineage>
        <taxon>Bacteria</taxon>
        <taxon>Bacillati</taxon>
        <taxon>Actinomycetota</taxon>
        <taxon>Actinomycetes</taxon>
        <taxon>Micromonosporales</taxon>
        <taxon>Micromonosporaceae</taxon>
        <taxon>Catellatospora</taxon>
    </lineage>
</organism>
<protein>
    <submittedName>
        <fullName evidence="1">Uncharacterized protein</fullName>
    </submittedName>
</protein>
<name>A0A8J3KD60_9ACTN</name>
<keyword evidence="2" id="KW-1185">Reference proteome</keyword>
<evidence type="ECO:0000313" key="2">
    <source>
        <dbReference type="Proteomes" id="UP000619293"/>
    </source>
</evidence>
<comment type="caution">
    <text evidence="1">The sequence shown here is derived from an EMBL/GenBank/DDBJ whole genome shotgun (WGS) entry which is preliminary data.</text>
</comment>
<dbReference type="EMBL" id="BONG01000073">
    <property type="protein sequence ID" value="GIF93799.1"/>
    <property type="molecule type" value="Genomic_DNA"/>
</dbReference>
<sequence length="164" mass="17854">MDFELEPPHGIGPLRLGTTVDEARCALGDLGEVTGSVQTGLWVRRPGGLAFSPGFGRGGRLNSIELYQQHDMLDVARYRDVDVFGMTALEVVERLRGHTRVVEAAEQEGCFVAPDLLLSLWRPGVDPDDEETHYFSAVLLARPGYYDTPAEAAARQAAGLPPGY</sequence>
<evidence type="ECO:0000313" key="1">
    <source>
        <dbReference type="EMBL" id="GIF93799.1"/>
    </source>
</evidence>